<sequence length="73" mass="8119">MLATQERVRTEDGITVLVWHKPAQPEQCNGECDFHPISCSNTEGITAPGPLRDVPLDLKEPGERWCTDCLAQN</sequence>
<accession>A0ABZ1NKN0</accession>
<reference evidence="1 2" key="1">
    <citation type="submission" date="2022-10" db="EMBL/GenBank/DDBJ databases">
        <title>The complete genomes of actinobacterial strains from the NBC collection.</title>
        <authorList>
            <person name="Joergensen T.S."/>
            <person name="Alvarez Arevalo M."/>
            <person name="Sterndorff E.B."/>
            <person name="Faurdal D."/>
            <person name="Vuksanovic O."/>
            <person name="Mourched A.-S."/>
            <person name="Charusanti P."/>
            <person name="Shaw S."/>
            <person name="Blin K."/>
            <person name="Weber T."/>
        </authorList>
    </citation>
    <scope>NUCLEOTIDE SEQUENCE [LARGE SCALE GENOMIC DNA]</scope>
    <source>
        <strain evidence="1 2">NBC_00456</strain>
    </source>
</reference>
<dbReference type="EMBL" id="CP107906">
    <property type="protein sequence ID" value="WUG92273.1"/>
    <property type="molecule type" value="Genomic_DNA"/>
</dbReference>
<evidence type="ECO:0000313" key="2">
    <source>
        <dbReference type="Proteomes" id="UP001341259"/>
    </source>
</evidence>
<gene>
    <name evidence="1" type="ORF">OHB29_04145</name>
</gene>
<dbReference type="RefSeq" id="WP_328336695.1">
    <property type="nucleotide sequence ID" value="NZ_CP107906.1"/>
</dbReference>
<protein>
    <submittedName>
        <fullName evidence="1">Uncharacterized protein</fullName>
    </submittedName>
</protein>
<name>A0ABZ1NKN0_STRVL</name>
<organism evidence="1 2">
    <name type="scientific">Streptomyces violaceus</name>
    <name type="common">Streptomyces venezuelae</name>
    <dbReference type="NCBI Taxonomy" id="1936"/>
    <lineage>
        <taxon>Bacteria</taxon>
        <taxon>Bacillati</taxon>
        <taxon>Actinomycetota</taxon>
        <taxon>Actinomycetes</taxon>
        <taxon>Kitasatosporales</taxon>
        <taxon>Streptomycetaceae</taxon>
        <taxon>Streptomyces</taxon>
    </lineage>
</organism>
<dbReference type="Proteomes" id="UP001341259">
    <property type="component" value="Chromosome"/>
</dbReference>
<keyword evidence="2" id="KW-1185">Reference proteome</keyword>
<evidence type="ECO:0000313" key="1">
    <source>
        <dbReference type="EMBL" id="WUG92273.1"/>
    </source>
</evidence>
<proteinExistence type="predicted"/>